<dbReference type="Proteomes" id="UP001065298">
    <property type="component" value="Chromosome 9"/>
</dbReference>
<organism evidence="1 2">
    <name type="scientific">Fusarium keratoplasticum</name>
    <dbReference type="NCBI Taxonomy" id="1328300"/>
    <lineage>
        <taxon>Eukaryota</taxon>
        <taxon>Fungi</taxon>
        <taxon>Dikarya</taxon>
        <taxon>Ascomycota</taxon>
        <taxon>Pezizomycotina</taxon>
        <taxon>Sordariomycetes</taxon>
        <taxon>Hypocreomycetidae</taxon>
        <taxon>Hypocreales</taxon>
        <taxon>Nectriaceae</taxon>
        <taxon>Fusarium</taxon>
        <taxon>Fusarium solani species complex</taxon>
    </lineage>
</organism>
<gene>
    <name evidence="1" type="ORF">NCS57_01096200</name>
</gene>
<evidence type="ECO:0000313" key="1">
    <source>
        <dbReference type="EMBL" id="KAI8657185.1"/>
    </source>
</evidence>
<proteinExistence type="predicted"/>
<reference evidence="1" key="1">
    <citation type="submission" date="2022-06" db="EMBL/GenBank/DDBJ databases">
        <title>Fusarium solani species complex genomes reveal bases of compartmentalisation and animal pathogenesis.</title>
        <authorList>
            <person name="Tsai I.J."/>
        </authorList>
    </citation>
    <scope>NUCLEOTIDE SEQUENCE</scope>
    <source>
        <strain evidence="1">Fu6.1</strain>
    </source>
</reference>
<protein>
    <submittedName>
        <fullName evidence="1">Uncharacterized protein</fullName>
    </submittedName>
</protein>
<accession>A0ACC0QIR4</accession>
<keyword evidence="2" id="KW-1185">Reference proteome</keyword>
<name>A0ACC0QIR4_9HYPO</name>
<dbReference type="EMBL" id="CM046511">
    <property type="protein sequence ID" value="KAI8657185.1"/>
    <property type="molecule type" value="Genomic_DNA"/>
</dbReference>
<comment type="caution">
    <text evidence="1">The sequence shown here is derived from an EMBL/GenBank/DDBJ whole genome shotgun (WGS) entry which is preliminary data.</text>
</comment>
<sequence length="617" mass="67661">MGSVIDMPLRIASASGSVTDRRHALADLAKDEQVQFIVGDWLSEYNMTTRGGGKVDSAGSSDEFEISFLEALEPALSLLDSRKIKLVVNAGASDTEKLHQVVVEKIAAAGLSLKVAWIGGDEVLDVVKKAVTEGNKFKSLTHGGNLEDWGLEPIYAQCYLGAWGIVEALKHGADIVLCGRVADASPTIGCAAYHFGWQRDEYQKLASAFVAGHFIECSTYVTGGNFSGFKDLVGDVTNLGFPIVEMKSDGTFYVTKQKNRGGMVTVDTCKAQLLYEIQGPLYYNSDVVAQLEDIILEQAGDDKVYVHNIGGLKPPPTTKVGITAKGGYQAEAHYFLCGLDIEEKASLLERQVRAILDESKFHCLKFRVNGRCPENPRNQDAATVDVRIFAQSRTEESLSTANFFRPVTDVIMQSYPGATFAVDARQAHPKPYYEYFVSILPQSDIAHVAHVPSKGLDISIPAPTDTLDFVYEQTTYETALPLDLASLGPTRKAPLGYVVHARSGDKGSDANVGFFVRHADEWDWLRSLLTVDKIRDLLGDDNTGKPIFRFELKNIRAVHFLLKDHLDRGVASSSTLITVYESRDLIPKCLFSPAYDLGLNANLARCNAEILPYSLRT</sequence>
<evidence type="ECO:0000313" key="2">
    <source>
        <dbReference type="Proteomes" id="UP001065298"/>
    </source>
</evidence>